<sequence>MEDTINTTMKGSLLAFTDDSVLSINAVSNAVSELGIQGVEQCDHKIITQASSLNQLPVGSFSFETIICICRSVEFPTDRLFKVILRVLKPGGTILIHKNPQSTMGGTDKVMNFNMIFLQINSALEHKLLLASFLEVRVLKSTVPSEVQSFRVKAKKPSWKIGSSLAIKKATKLYLKSRLMMILM</sequence>
<gene>
    <name evidence="1" type="ORF">SO802_023017</name>
</gene>
<proteinExistence type="predicted"/>
<organism evidence="1 2">
    <name type="scientific">Lithocarpus litseifolius</name>
    <dbReference type="NCBI Taxonomy" id="425828"/>
    <lineage>
        <taxon>Eukaryota</taxon>
        <taxon>Viridiplantae</taxon>
        <taxon>Streptophyta</taxon>
        <taxon>Embryophyta</taxon>
        <taxon>Tracheophyta</taxon>
        <taxon>Spermatophyta</taxon>
        <taxon>Magnoliopsida</taxon>
        <taxon>eudicotyledons</taxon>
        <taxon>Gunneridae</taxon>
        <taxon>Pentapetalae</taxon>
        <taxon>rosids</taxon>
        <taxon>fabids</taxon>
        <taxon>Fagales</taxon>
        <taxon>Fagaceae</taxon>
        <taxon>Lithocarpus</taxon>
    </lineage>
</organism>
<keyword evidence="2" id="KW-1185">Reference proteome</keyword>
<comment type="caution">
    <text evidence="1">The sequence shown here is derived from an EMBL/GenBank/DDBJ whole genome shotgun (WGS) entry which is preliminary data.</text>
</comment>
<accession>A0AAW2C882</accession>
<reference evidence="1 2" key="1">
    <citation type="submission" date="2024-01" db="EMBL/GenBank/DDBJ databases">
        <title>A telomere-to-telomere, gap-free genome of sweet tea (Lithocarpus litseifolius).</title>
        <authorList>
            <person name="Zhou J."/>
        </authorList>
    </citation>
    <scope>NUCLEOTIDE SEQUENCE [LARGE SCALE GENOMIC DNA]</scope>
    <source>
        <strain evidence="1">Zhou-2022a</strain>
        <tissue evidence="1">Leaf</tissue>
    </source>
</reference>
<evidence type="ECO:0000313" key="1">
    <source>
        <dbReference type="EMBL" id="KAK9993314.1"/>
    </source>
</evidence>
<protein>
    <recommendedName>
        <fullName evidence="3">Methyltransferase type 11 domain-containing protein</fullName>
    </recommendedName>
</protein>
<dbReference type="SUPFAM" id="SSF53335">
    <property type="entry name" value="S-adenosyl-L-methionine-dependent methyltransferases"/>
    <property type="match status" value="1"/>
</dbReference>
<dbReference type="GO" id="GO:0051536">
    <property type="term" value="F:iron-sulfur cluster binding"/>
    <property type="evidence" value="ECO:0007669"/>
    <property type="project" value="InterPro"/>
</dbReference>
<dbReference type="EMBL" id="JAZDWU010000008">
    <property type="protein sequence ID" value="KAK9993314.1"/>
    <property type="molecule type" value="Genomic_DNA"/>
</dbReference>
<evidence type="ECO:0008006" key="3">
    <source>
        <dbReference type="Google" id="ProtNLM"/>
    </source>
</evidence>
<evidence type="ECO:0000313" key="2">
    <source>
        <dbReference type="Proteomes" id="UP001459277"/>
    </source>
</evidence>
<dbReference type="AlphaFoldDB" id="A0AAW2C882"/>
<dbReference type="InterPro" id="IPR029063">
    <property type="entry name" value="SAM-dependent_MTases_sf"/>
</dbReference>
<dbReference type="PANTHER" id="PTHR13273:SF14">
    <property type="entry name" value="ANAMORSIN"/>
    <property type="match status" value="1"/>
</dbReference>
<name>A0AAW2C882_9ROSI</name>
<dbReference type="PANTHER" id="PTHR13273">
    <property type="entry name" value="ANAMORSIN"/>
    <property type="match status" value="1"/>
</dbReference>
<dbReference type="GO" id="GO:0005737">
    <property type="term" value="C:cytoplasm"/>
    <property type="evidence" value="ECO:0007669"/>
    <property type="project" value="InterPro"/>
</dbReference>
<dbReference type="InterPro" id="IPR007785">
    <property type="entry name" value="Anamorsin"/>
</dbReference>
<dbReference type="GO" id="GO:0016226">
    <property type="term" value="P:iron-sulfur cluster assembly"/>
    <property type="evidence" value="ECO:0007669"/>
    <property type="project" value="InterPro"/>
</dbReference>
<dbReference type="Proteomes" id="UP001459277">
    <property type="component" value="Unassembled WGS sequence"/>
</dbReference>
<dbReference type="Gene3D" id="3.40.50.150">
    <property type="entry name" value="Vaccinia Virus protein VP39"/>
    <property type="match status" value="1"/>
</dbReference>